<evidence type="ECO:0000256" key="2">
    <source>
        <dbReference type="ARBA" id="ARBA00022723"/>
    </source>
</evidence>
<evidence type="ECO:0000259" key="8">
    <source>
        <dbReference type="Pfam" id="PF01979"/>
    </source>
</evidence>
<dbReference type="InterPro" id="IPR011059">
    <property type="entry name" value="Metal-dep_hydrolase_composite"/>
</dbReference>
<evidence type="ECO:0000256" key="1">
    <source>
        <dbReference type="ARBA" id="ARBA00012864"/>
    </source>
</evidence>
<dbReference type="Gene3D" id="2.30.40.10">
    <property type="entry name" value="Urease, subunit C, domain 1"/>
    <property type="match status" value="1"/>
</dbReference>
<dbReference type="SUPFAM" id="SSF51338">
    <property type="entry name" value="Composite domain of metallo-dependent hydrolases"/>
    <property type="match status" value="1"/>
</dbReference>
<dbReference type="HOGENOM" id="CLU_041647_0_0_0"/>
<feature type="binding site" evidence="7">
    <location>
        <position position="306"/>
    </location>
    <ligand>
        <name>N-formimidoyl-L-glutamate</name>
        <dbReference type="ChEBI" id="CHEBI:58928"/>
    </ligand>
</feature>
<dbReference type="AlphaFoldDB" id="F2NN43"/>
<feature type="binding site" evidence="7">
    <location>
        <position position="304"/>
    </location>
    <ligand>
        <name>Fe(3+)</name>
        <dbReference type="ChEBI" id="CHEBI:29034"/>
    </ligand>
</feature>
<feature type="domain" description="Amidohydrolase-related" evidence="8">
    <location>
        <begin position="55"/>
        <end position="391"/>
    </location>
</feature>
<evidence type="ECO:0000256" key="3">
    <source>
        <dbReference type="ARBA" id="ARBA00022801"/>
    </source>
</evidence>
<dbReference type="KEGG" id="mhd:Marky_2056"/>
<evidence type="ECO:0000256" key="5">
    <source>
        <dbReference type="ARBA" id="ARBA00022833"/>
    </source>
</evidence>
<sequence length="393" mass="42123">MRVFTGITDLYTPFTRVERAALAVREGRVAWVGPAAQLPEPYRAWPHEDLGGRGVVPGLVDSHTHLIWAGSRLEEYALRARGASYAEILEAGGGIHHTTRATQAASEDELFALAQARARTFLRTGVTTLEVKSGYGLEVTHELKMLRVARRLAEAGPQRVVPTLLAHVIPAGWDRAAYLEVFTTELIPEVAREGLAEAVDVFVDRGAYTLAEAERIWEAALAHGLKVKAHAEQLTRTGAARRVAELGGLSADHLEAATPEDWAALAAHGTVATLLPGATLLLKQPFPDARSIWDAGVTLAVATDHNPGSSPFYNLWLALQLTIALGGLALEEALQAGTANAAQALGHPELGRLEPGSAADFVVVEAPAALEPLYRWGETPIRAVYVGGRRVWG</sequence>
<dbReference type="GO" id="GO:0005506">
    <property type="term" value="F:iron ion binding"/>
    <property type="evidence" value="ECO:0007669"/>
    <property type="project" value="UniProtKB-UniRule"/>
</dbReference>
<keyword evidence="3 7" id="KW-0378">Hydrolase</keyword>
<feature type="binding site" evidence="7">
    <location>
        <position position="304"/>
    </location>
    <ligand>
        <name>Zn(2+)</name>
        <dbReference type="ChEBI" id="CHEBI:29105"/>
    </ligand>
</feature>
<evidence type="ECO:0000313" key="9">
    <source>
        <dbReference type="EMBL" id="AEB12782.1"/>
    </source>
</evidence>
<feature type="binding site" evidence="7">
    <location>
        <position position="233"/>
    </location>
    <ligand>
        <name>4-imidazolone-5-propanoate</name>
        <dbReference type="ChEBI" id="CHEBI:77893"/>
    </ligand>
</feature>
<feature type="binding site" evidence="7">
    <location>
        <position position="65"/>
    </location>
    <ligand>
        <name>Fe(3+)</name>
        <dbReference type="ChEBI" id="CHEBI:29034"/>
    </ligand>
</feature>
<gene>
    <name evidence="7" type="primary">hutI</name>
    <name evidence="9" type="ordered locus">Marky_2056</name>
</gene>
<keyword evidence="10" id="KW-1185">Reference proteome</keyword>
<dbReference type="HAMAP" id="MF_00372">
    <property type="entry name" value="HutI"/>
    <property type="match status" value="1"/>
</dbReference>
<feature type="binding site" evidence="7">
    <location>
        <position position="135"/>
    </location>
    <ligand>
        <name>N-formimidoyl-L-glutamate</name>
        <dbReference type="ChEBI" id="CHEBI:58928"/>
    </ligand>
</feature>
<dbReference type="SUPFAM" id="SSF51556">
    <property type="entry name" value="Metallo-dependent hydrolases"/>
    <property type="match status" value="1"/>
</dbReference>
<comment type="cofactor">
    <cofactor evidence="7">
        <name>Zn(2+)</name>
        <dbReference type="ChEBI" id="CHEBI:29105"/>
    </cofactor>
    <cofactor evidence="7">
        <name>Fe(3+)</name>
        <dbReference type="ChEBI" id="CHEBI:29034"/>
    </cofactor>
    <text evidence="7">Binds 1 zinc or iron ion per subunit.</text>
</comment>
<dbReference type="Proteomes" id="UP000007030">
    <property type="component" value="Chromosome"/>
</dbReference>
<name>F2NN43_MARHT</name>
<dbReference type="InterPro" id="IPR006680">
    <property type="entry name" value="Amidohydro-rel"/>
</dbReference>
<feature type="binding site" evidence="7">
    <location>
        <position position="63"/>
    </location>
    <ligand>
        <name>Fe(3+)</name>
        <dbReference type="ChEBI" id="CHEBI:29034"/>
    </ligand>
</feature>
<dbReference type="UniPathway" id="UPA00379">
    <property type="reaction ID" value="UER00551"/>
</dbReference>
<dbReference type="GO" id="GO:0019557">
    <property type="term" value="P:L-histidine catabolic process to glutamate and formate"/>
    <property type="evidence" value="ECO:0007669"/>
    <property type="project" value="UniProtKB-UniPathway"/>
</dbReference>
<evidence type="ECO:0000256" key="7">
    <source>
        <dbReference type="HAMAP-Rule" id="MF_00372"/>
    </source>
</evidence>
<dbReference type="Gene3D" id="3.20.20.140">
    <property type="entry name" value="Metal-dependent hydrolases"/>
    <property type="match status" value="1"/>
</dbReference>
<keyword evidence="4 7" id="KW-0369">Histidine metabolism</keyword>
<feature type="binding site" evidence="7">
    <location>
        <position position="230"/>
    </location>
    <ligand>
        <name>Zn(2+)</name>
        <dbReference type="ChEBI" id="CHEBI:29105"/>
    </ligand>
</feature>
<reference evidence="9 10" key="1">
    <citation type="journal article" date="2012" name="Stand. Genomic Sci.">
        <title>Complete genome sequence of the aerobic, heterotroph Marinithermus hydrothermalis type strain (T1(T)) from a deep-sea hydrothermal vent chimney.</title>
        <authorList>
            <person name="Copeland A."/>
            <person name="Gu W."/>
            <person name="Yasawong M."/>
            <person name="Lapidus A."/>
            <person name="Lucas S."/>
            <person name="Deshpande S."/>
            <person name="Pagani I."/>
            <person name="Tapia R."/>
            <person name="Cheng J.F."/>
            <person name="Goodwin L.A."/>
            <person name="Pitluck S."/>
            <person name="Liolios K."/>
            <person name="Ivanova N."/>
            <person name="Mavromatis K."/>
            <person name="Mikhailova N."/>
            <person name="Pati A."/>
            <person name="Chen A."/>
            <person name="Palaniappan K."/>
            <person name="Land M."/>
            <person name="Pan C."/>
            <person name="Brambilla E.M."/>
            <person name="Rohde M."/>
            <person name="Tindall B.J."/>
            <person name="Sikorski J."/>
            <person name="Goker M."/>
            <person name="Detter J.C."/>
            <person name="Bristow J."/>
            <person name="Eisen J.A."/>
            <person name="Markowitz V."/>
            <person name="Hugenholtz P."/>
            <person name="Kyrpides N.C."/>
            <person name="Klenk H.P."/>
            <person name="Woyke T."/>
        </authorList>
    </citation>
    <scope>NUCLEOTIDE SEQUENCE [LARGE SCALE GENOMIC DNA]</scope>
    <source>
        <strain evidence="10">DSM 14884 / JCM 11576 / T1</strain>
    </source>
</reference>
<dbReference type="eggNOG" id="COG1228">
    <property type="taxonomic scope" value="Bacteria"/>
</dbReference>
<feature type="binding site" evidence="7">
    <location>
        <position position="135"/>
    </location>
    <ligand>
        <name>4-imidazolone-5-propanoate</name>
        <dbReference type="ChEBI" id="CHEBI:77893"/>
    </ligand>
</feature>
<feature type="binding site" evidence="7">
    <location>
        <position position="72"/>
    </location>
    <ligand>
        <name>4-imidazolone-5-propanoate</name>
        <dbReference type="ChEBI" id="CHEBI:77893"/>
    </ligand>
</feature>
<dbReference type="EC" id="3.5.2.7" evidence="1 7"/>
<organism evidence="9 10">
    <name type="scientific">Marinithermus hydrothermalis (strain DSM 14884 / JCM 11576 / T1)</name>
    <dbReference type="NCBI Taxonomy" id="869210"/>
    <lineage>
        <taxon>Bacteria</taxon>
        <taxon>Thermotogati</taxon>
        <taxon>Deinococcota</taxon>
        <taxon>Deinococci</taxon>
        <taxon>Thermales</taxon>
        <taxon>Thermaceae</taxon>
        <taxon>Marinithermus</taxon>
    </lineage>
</organism>
<dbReference type="OrthoDB" id="9776455at2"/>
<feature type="binding site" evidence="7">
    <location>
        <position position="65"/>
    </location>
    <ligand>
        <name>Zn(2+)</name>
        <dbReference type="ChEBI" id="CHEBI:29105"/>
    </ligand>
</feature>
<comment type="pathway">
    <text evidence="7">Amino-acid degradation; L-histidine degradation into L-glutamate; N-formimidoyl-L-glutamate from L-histidine: step 3/3.</text>
</comment>
<feature type="binding site" evidence="7">
    <location>
        <position position="309"/>
    </location>
    <ligand>
        <name>4-imidazolone-5-propanoate</name>
        <dbReference type="ChEBI" id="CHEBI:77893"/>
    </ligand>
</feature>
<keyword evidence="5 7" id="KW-0862">Zinc</keyword>
<evidence type="ECO:0000313" key="10">
    <source>
        <dbReference type="Proteomes" id="UP000007030"/>
    </source>
</evidence>
<dbReference type="InterPro" id="IPR032466">
    <property type="entry name" value="Metal_Hydrolase"/>
</dbReference>
<feature type="binding site" evidence="7">
    <location>
        <position position="308"/>
    </location>
    <ligand>
        <name>N-formimidoyl-L-glutamate</name>
        <dbReference type="ChEBI" id="CHEBI:58928"/>
    </ligand>
</feature>
<dbReference type="PANTHER" id="PTHR42752:SF1">
    <property type="entry name" value="IMIDAZOLONEPROPIONASE-RELATED"/>
    <property type="match status" value="1"/>
</dbReference>
<dbReference type="GO" id="GO:0005737">
    <property type="term" value="C:cytoplasm"/>
    <property type="evidence" value="ECO:0007669"/>
    <property type="project" value="UniProtKB-SubCell"/>
</dbReference>
<dbReference type="STRING" id="869210.Marky_2056"/>
<keyword evidence="7" id="KW-0963">Cytoplasm</keyword>
<evidence type="ECO:0000256" key="4">
    <source>
        <dbReference type="ARBA" id="ARBA00022808"/>
    </source>
</evidence>
<accession>F2NN43</accession>
<comment type="function">
    <text evidence="7">Catalyzes the hydrolytic cleavage of the carbon-nitrogen bond in imidazolone-5-propanoate to yield N-formimidoyl-L-glutamate. It is the third step in the universal histidine degradation pathway.</text>
</comment>
<feature type="binding site" evidence="7">
    <location>
        <position position="167"/>
    </location>
    <ligand>
        <name>4-imidazolone-5-propanoate</name>
        <dbReference type="ChEBI" id="CHEBI:77893"/>
    </ligand>
</feature>
<dbReference type="RefSeq" id="WP_013704827.1">
    <property type="nucleotide sequence ID" value="NC_015387.1"/>
</dbReference>
<dbReference type="Pfam" id="PF01979">
    <property type="entry name" value="Amidohydro_1"/>
    <property type="match status" value="1"/>
</dbReference>
<proteinExistence type="inferred from homology"/>
<protein>
    <recommendedName>
        <fullName evidence="1 7">Imidazolonepropionase</fullName>
        <ecNumber evidence="1 7">3.5.2.7</ecNumber>
    </recommendedName>
    <alternativeName>
        <fullName evidence="7">Imidazolone-5-propionate hydrolase</fullName>
    </alternativeName>
</protein>
<keyword evidence="6 7" id="KW-0408">Iron</keyword>
<evidence type="ECO:0000256" key="6">
    <source>
        <dbReference type="ARBA" id="ARBA00023004"/>
    </source>
</evidence>
<dbReference type="PANTHER" id="PTHR42752">
    <property type="entry name" value="IMIDAZOLONEPROPIONASE"/>
    <property type="match status" value="1"/>
</dbReference>
<dbReference type="InterPro" id="IPR005920">
    <property type="entry name" value="HutI"/>
</dbReference>
<comment type="similarity">
    <text evidence="7">Belongs to the metallo-dependent hydrolases superfamily. HutI family.</text>
</comment>
<comment type="catalytic activity">
    <reaction evidence="7">
        <text>4-imidazolone-5-propanoate + H2O = N-formimidoyl-L-glutamate</text>
        <dbReference type="Rhea" id="RHEA:23660"/>
        <dbReference type="ChEBI" id="CHEBI:15377"/>
        <dbReference type="ChEBI" id="CHEBI:58928"/>
        <dbReference type="ChEBI" id="CHEBI:77893"/>
        <dbReference type="EC" id="3.5.2.7"/>
    </reaction>
</comment>
<dbReference type="EMBL" id="CP002630">
    <property type="protein sequence ID" value="AEB12782.1"/>
    <property type="molecule type" value="Genomic_DNA"/>
</dbReference>
<dbReference type="GO" id="GO:0050480">
    <property type="term" value="F:imidazolonepropionase activity"/>
    <property type="evidence" value="ECO:0007669"/>
    <property type="project" value="UniProtKB-UniRule"/>
</dbReference>
<dbReference type="NCBIfam" id="TIGR01224">
    <property type="entry name" value="hutI"/>
    <property type="match status" value="1"/>
</dbReference>
<comment type="subcellular location">
    <subcellularLocation>
        <location evidence="7">Cytoplasm</location>
    </subcellularLocation>
</comment>
<keyword evidence="2 7" id="KW-0479">Metal-binding</keyword>
<dbReference type="GO" id="GO:0008270">
    <property type="term" value="F:zinc ion binding"/>
    <property type="evidence" value="ECO:0007669"/>
    <property type="project" value="UniProtKB-UniRule"/>
</dbReference>
<feature type="binding site" evidence="7">
    <location>
        <position position="230"/>
    </location>
    <ligand>
        <name>Fe(3+)</name>
        <dbReference type="ChEBI" id="CHEBI:29034"/>
    </ligand>
</feature>
<dbReference type="GO" id="GO:0019556">
    <property type="term" value="P:L-histidine catabolic process to glutamate and formamide"/>
    <property type="evidence" value="ECO:0007669"/>
    <property type="project" value="UniProtKB-UniRule"/>
</dbReference>
<feature type="binding site" evidence="7">
    <location>
        <position position="63"/>
    </location>
    <ligand>
        <name>Zn(2+)</name>
        <dbReference type="ChEBI" id="CHEBI:29105"/>
    </ligand>
</feature>